<evidence type="ECO:0000313" key="5">
    <source>
        <dbReference type="EMBL" id="CRK47101.1"/>
    </source>
</evidence>
<reference evidence="6" key="1">
    <citation type="submission" date="2015-05" db="EMBL/GenBank/DDBJ databases">
        <authorList>
            <person name="Fogelqvist Johan"/>
        </authorList>
    </citation>
    <scope>NUCLEOTIDE SEQUENCE [LARGE SCALE GENOMIC DNA]</scope>
</reference>
<dbReference type="InterPro" id="IPR029058">
    <property type="entry name" value="AB_hydrolase_fold"/>
</dbReference>
<dbReference type="Proteomes" id="UP000045706">
    <property type="component" value="Unassembled WGS sequence"/>
</dbReference>
<gene>
    <name evidence="5" type="ORF">BN1723_020184</name>
</gene>
<accession>A0A0G4NL32</accession>
<dbReference type="GO" id="GO:0016491">
    <property type="term" value="F:oxidoreductase activity"/>
    <property type="evidence" value="ECO:0007669"/>
    <property type="project" value="UniProtKB-KW"/>
</dbReference>
<dbReference type="InterPro" id="IPR052542">
    <property type="entry name" value="Cholesterol_Oxidase"/>
</dbReference>
<keyword evidence="2" id="KW-0285">Flavoprotein</keyword>
<keyword evidence="3" id="KW-0274">FAD</keyword>
<evidence type="ECO:0000256" key="2">
    <source>
        <dbReference type="ARBA" id="ARBA00022630"/>
    </source>
</evidence>
<sequence>MTQLHLLMKQGLDGHVMTNGPLFQRLTTDRNIRRLRGIPFLLFVGRDNAVLTPEATERTYETLCDVFGSSGGNPDDGIQYRRRVVPDYGHLDCWMGRNAWKD</sequence>
<dbReference type="AlphaFoldDB" id="A0A0G4NL32"/>
<comment type="cofactor">
    <cofactor evidence="1">
        <name>FAD</name>
        <dbReference type="ChEBI" id="CHEBI:57692"/>
    </cofactor>
</comment>
<evidence type="ECO:0000256" key="4">
    <source>
        <dbReference type="ARBA" id="ARBA00023002"/>
    </source>
</evidence>
<feature type="non-terminal residue" evidence="5">
    <location>
        <position position="102"/>
    </location>
</feature>
<protein>
    <submittedName>
        <fullName evidence="5">Uncharacterized protein</fullName>
    </submittedName>
</protein>
<keyword evidence="4" id="KW-0560">Oxidoreductase</keyword>
<dbReference type="PANTHER" id="PTHR47470">
    <property type="entry name" value="CHOLESTEROL OXIDASE"/>
    <property type="match status" value="1"/>
</dbReference>
<evidence type="ECO:0000313" key="6">
    <source>
        <dbReference type="Proteomes" id="UP000045706"/>
    </source>
</evidence>
<dbReference type="EMBL" id="CVQI01036170">
    <property type="protein sequence ID" value="CRK47101.1"/>
    <property type="molecule type" value="Genomic_DNA"/>
</dbReference>
<name>A0A0G4NL32_VERLO</name>
<proteinExistence type="predicted"/>
<dbReference type="Gene3D" id="3.40.50.1820">
    <property type="entry name" value="alpha/beta hydrolase"/>
    <property type="match status" value="1"/>
</dbReference>
<dbReference type="PANTHER" id="PTHR47470:SF1">
    <property type="entry name" value="FAD-DEPENDENT OXIDOREDUCTASE 2 FAD BINDING DOMAIN-CONTAINING PROTEIN"/>
    <property type="match status" value="1"/>
</dbReference>
<evidence type="ECO:0000256" key="1">
    <source>
        <dbReference type="ARBA" id="ARBA00001974"/>
    </source>
</evidence>
<dbReference type="SUPFAM" id="SSF53474">
    <property type="entry name" value="alpha/beta-Hydrolases"/>
    <property type="match status" value="1"/>
</dbReference>
<organism evidence="5 6">
    <name type="scientific">Verticillium longisporum</name>
    <name type="common">Verticillium dahliae var. longisporum</name>
    <dbReference type="NCBI Taxonomy" id="100787"/>
    <lineage>
        <taxon>Eukaryota</taxon>
        <taxon>Fungi</taxon>
        <taxon>Dikarya</taxon>
        <taxon>Ascomycota</taxon>
        <taxon>Pezizomycotina</taxon>
        <taxon>Sordariomycetes</taxon>
        <taxon>Hypocreomycetidae</taxon>
        <taxon>Glomerellales</taxon>
        <taxon>Plectosphaerellaceae</taxon>
        <taxon>Verticillium</taxon>
    </lineage>
</organism>
<evidence type="ECO:0000256" key="3">
    <source>
        <dbReference type="ARBA" id="ARBA00022827"/>
    </source>
</evidence>